<proteinExistence type="predicted"/>
<evidence type="ECO:0000256" key="1">
    <source>
        <dbReference type="SAM" id="MobiDB-lite"/>
    </source>
</evidence>
<accession>A0A2T5C1F0</accession>
<dbReference type="AlphaFoldDB" id="A0A2T5C1F0"/>
<dbReference type="Proteomes" id="UP000243525">
    <property type="component" value="Unassembled WGS sequence"/>
</dbReference>
<reference evidence="2 3" key="1">
    <citation type="submission" date="2018-04" db="EMBL/GenBank/DDBJ databases">
        <title>Genomic Encyclopedia of Archaeal and Bacterial Type Strains, Phase II (KMG-II): from individual species to whole genera.</title>
        <authorList>
            <person name="Goeker M."/>
        </authorList>
    </citation>
    <scope>NUCLEOTIDE SEQUENCE [LARGE SCALE GENOMIC DNA]</scope>
    <source>
        <strain evidence="2 3">DSM 28823</strain>
    </source>
</reference>
<gene>
    <name evidence="2" type="ORF">C8N47_10824</name>
</gene>
<evidence type="ECO:0008006" key="4">
    <source>
        <dbReference type="Google" id="ProtNLM"/>
    </source>
</evidence>
<comment type="caution">
    <text evidence="2">The sequence shown here is derived from an EMBL/GenBank/DDBJ whole genome shotgun (WGS) entry which is preliminary data.</text>
</comment>
<feature type="region of interest" description="Disordered" evidence="1">
    <location>
        <begin position="58"/>
        <end position="77"/>
    </location>
</feature>
<evidence type="ECO:0000313" key="3">
    <source>
        <dbReference type="Proteomes" id="UP000243525"/>
    </source>
</evidence>
<sequence length="77" mass="9188">MKITDLKHKLIHRIKQSQNDVLLEELYRMLTDEDDSGILELTPEQKKAVEEGREQYRTGQFLSQKQADEEIDEWLDK</sequence>
<organism evidence="2 3">
    <name type="scientific">Mangrovibacterium marinum</name>
    <dbReference type="NCBI Taxonomy" id="1639118"/>
    <lineage>
        <taxon>Bacteria</taxon>
        <taxon>Pseudomonadati</taxon>
        <taxon>Bacteroidota</taxon>
        <taxon>Bacteroidia</taxon>
        <taxon>Marinilabiliales</taxon>
        <taxon>Prolixibacteraceae</taxon>
        <taxon>Mangrovibacterium</taxon>
    </lineage>
</organism>
<dbReference type="OrthoDB" id="1122787at2"/>
<dbReference type="EMBL" id="QAAD01000008">
    <property type="protein sequence ID" value="PTN08467.1"/>
    <property type="molecule type" value="Genomic_DNA"/>
</dbReference>
<name>A0A2T5C1F0_9BACT</name>
<protein>
    <recommendedName>
        <fullName evidence="4">Addiction module component</fullName>
    </recommendedName>
</protein>
<evidence type="ECO:0000313" key="2">
    <source>
        <dbReference type="EMBL" id="PTN08467.1"/>
    </source>
</evidence>
<keyword evidence="3" id="KW-1185">Reference proteome</keyword>
<dbReference type="RefSeq" id="WP_146161488.1">
    <property type="nucleotide sequence ID" value="NZ_OY782574.1"/>
</dbReference>